<evidence type="ECO:0000256" key="1">
    <source>
        <dbReference type="ARBA" id="ARBA00007378"/>
    </source>
</evidence>
<dbReference type="Pfam" id="PF02566">
    <property type="entry name" value="OsmC"/>
    <property type="match status" value="1"/>
</dbReference>
<dbReference type="EMBL" id="JBFAKC010000016">
    <property type="protein sequence ID" value="MEV0711655.1"/>
    <property type="molecule type" value="Genomic_DNA"/>
</dbReference>
<comment type="caution">
    <text evidence="2">The sequence shown here is derived from an EMBL/GenBank/DDBJ whole genome shotgun (WGS) entry which is preliminary data.</text>
</comment>
<protein>
    <submittedName>
        <fullName evidence="2">Organic hydroperoxide resistance protein</fullName>
    </submittedName>
</protein>
<dbReference type="PANTHER" id="PTHR33797:SF2">
    <property type="entry name" value="ORGANIC HYDROPEROXIDE RESISTANCE PROTEIN-LIKE"/>
    <property type="match status" value="1"/>
</dbReference>
<reference evidence="2 3" key="1">
    <citation type="submission" date="2024-06" db="EMBL/GenBank/DDBJ databases">
        <title>The Natural Products Discovery Center: Release of the First 8490 Sequenced Strains for Exploring Actinobacteria Biosynthetic Diversity.</title>
        <authorList>
            <person name="Kalkreuter E."/>
            <person name="Kautsar S.A."/>
            <person name="Yang D."/>
            <person name="Bader C.D."/>
            <person name="Teijaro C.N."/>
            <person name="Fluegel L."/>
            <person name="Davis C.M."/>
            <person name="Simpson J.R."/>
            <person name="Lauterbach L."/>
            <person name="Steele A.D."/>
            <person name="Gui C."/>
            <person name="Meng S."/>
            <person name="Li G."/>
            <person name="Viehrig K."/>
            <person name="Ye F."/>
            <person name="Su P."/>
            <person name="Kiefer A.F."/>
            <person name="Nichols A."/>
            <person name="Cepeda A.J."/>
            <person name="Yan W."/>
            <person name="Fan B."/>
            <person name="Jiang Y."/>
            <person name="Adhikari A."/>
            <person name="Zheng C.-J."/>
            <person name="Schuster L."/>
            <person name="Cowan T.M."/>
            <person name="Smanski M.J."/>
            <person name="Chevrette M.G."/>
            <person name="De Carvalho L.P.S."/>
            <person name="Shen B."/>
        </authorList>
    </citation>
    <scope>NUCLEOTIDE SEQUENCE [LARGE SCALE GENOMIC DNA]</scope>
    <source>
        <strain evidence="2 3">NPDC050403</strain>
    </source>
</reference>
<dbReference type="InterPro" id="IPR015946">
    <property type="entry name" value="KH_dom-like_a/b"/>
</dbReference>
<dbReference type="SUPFAM" id="SSF82784">
    <property type="entry name" value="OsmC-like"/>
    <property type="match status" value="1"/>
</dbReference>
<evidence type="ECO:0000313" key="2">
    <source>
        <dbReference type="EMBL" id="MEV0711655.1"/>
    </source>
</evidence>
<comment type="similarity">
    <text evidence="1">Belongs to the OsmC/Ohr family.</text>
</comment>
<keyword evidence="3" id="KW-1185">Reference proteome</keyword>
<organism evidence="2 3">
    <name type="scientific">Nocardia aurea</name>
    <dbReference type="NCBI Taxonomy" id="2144174"/>
    <lineage>
        <taxon>Bacteria</taxon>
        <taxon>Bacillati</taxon>
        <taxon>Actinomycetota</taxon>
        <taxon>Actinomycetes</taxon>
        <taxon>Mycobacteriales</taxon>
        <taxon>Nocardiaceae</taxon>
        <taxon>Nocardia</taxon>
    </lineage>
</organism>
<gene>
    <name evidence="2" type="ORF">AB0I48_29265</name>
</gene>
<sequence length="140" mass="14327">MNVLYTAEALATGDGRNGHARTSDGKVDVNLAMPKELGGSGEGTNPEQLFAAGYAACFHSALRLVAKSANADIADSAVGAKVGLGANDQGGFALTVTLEVSLPHLSREEAQALADKAHEVCPYSNATRGNIDVTVTVAED</sequence>
<dbReference type="Proteomes" id="UP001551695">
    <property type="component" value="Unassembled WGS sequence"/>
</dbReference>
<dbReference type="PANTHER" id="PTHR33797">
    <property type="entry name" value="ORGANIC HYDROPEROXIDE RESISTANCE PROTEIN-LIKE"/>
    <property type="match status" value="1"/>
</dbReference>
<dbReference type="Gene3D" id="3.30.300.20">
    <property type="match status" value="1"/>
</dbReference>
<dbReference type="RefSeq" id="WP_357788229.1">
    <property type="nucleotide sequence ID" value="NZ_JBFAKC010000016.1"/>
</dbReference>
<dbReference type="Gene3D" id="2.20.25.10">
    <property type="match status" value="1"/>
</dbReference>
<dbReference type="InterPro" id="IPR003718">
    <property type="entry name" value="OsmC/Ohr_fam"/>
</dbReference>
<dbReference type="InterPro" id="IPR036102">
    <property type="entry name" value="OsmC/Ohrsf"/>
</dbReference>
<dbReference type="InterPro" id="IPR019953">
    <property type="entry name" value="OHR"/>
</dbReference>
<evidence type="ECO:0000313" key="3">
    <source>
        <dbReference type="Proteomes" id="UP001551695"/>
    </source>
</evidence>
<proteinExistence type="inferred from homology"/>
<accession>A0ABV3G1X0</accession>
<name>A0ABV3G1X0_9NOCA</name>
<dbReference type="NCBIfam" id="TIGR03561">
    <property type="entry name" value="organ_hyd_perox"/>
    <property type="match status" value="1"/>
</dbReference>